<evidence type="ECO:0000313" key="3">
    <source>
        <dbReference type="Proteomes" id="UP001610563"/>
    </source>
</evidence>
<keyword evidence="1" id="KW-1133">Transmembrane helix</keyword>
<feature type="transmembrane region" description="Helical" evidence="1">
    <location>
        <begin position="92"/>
        <end position="109"/>
    </location>
</feature>
<evidence type="ECO:0000256" key="1">
    <source>
        <dbReference type="SAM" id="Phobius"/>
    </source>
</evidence>
<organism evidence="2 3">
    <name type="scientific">Aspergillus keveii</name>
    <dbReference type="NCBI Taxonomy" id="714993"/>
    <lineage>
        <taxon>Eukaryota</taxon>
        <taxon>Fungi</taxon>
        <taxon>Dikarya</taxon>
        <taxon>Ascomycota</taxon>
        <taxon>Pezizomycotina</taxon>
        <taxon>Eurotiomycetes</taxon>
        <taxon>Eurotiomycetidae</taxon>
        <taxon>Eurotiales</taxon>
        <taxon>Aspergillaceae</taxon>
        <taxon>Aspergillus</taxon>
        <taxon>Aspergillus subgen. Nidulantes</taxon>
    </lineage>
</organism>
<protein>
    <submittedName>
        <fullName evidence="2">Uncharacterized protein</fullName>
    </submittedName>
</protein>
<keyword evidence="1" id="KW-0812">Transmembrane</keyword>
<proteinExistence type="predicted"/>
<dbReference type="Proteomes" id="UP001610563">
    <property type="component" value="Unassembled WGS sequence"/>
</dbReference>
<keyword evidence="3" id="KW-1185">Reference proteome</keyword>
<dbReference type="EMBL" id="JBFTWV010000054">
    <property type="protein sequence ID" value="KAL2793653.1"/>
    <property type="molecule type" value="Genomic_DNA"/>
</dbReference>
<name>A0ABR4G3Q0_9EURO</name>
<evidence type="ECO:0000313" key="2">
    <source>
        <dbReference type="EMBL" id="KAL2793653.1"/>
    </source>
</evidence>
<comment type="caution">
    <text evidence="2">The sequence shown here is derived from an EMBL/GenBank/DDBJ whole genome shotgun (WGS) entry which is preliminary data.</text>
</comment>
<accession>A0ABR4G3Q0</accession>
<reference evidence="2 3" key="1">
    <citation type="submission" date="2024-07" db="EMBL/GenBank/DDBJ databases">
        <title>Section-level genome sequencing and comparative genomics of Aspergillus sections Usti and Cavernicolus.</title>
        <authorList>
            <consortium name="Lawrence Berkeley National Laboratory"/>
            <person name="Nybo J.L."/>
            <person name="Vesth T.C."/>
            <person name="Theobald S."/>
            <person name="Frisvad J.C."/>
            <person name="Larsen T.O."/>
            <person name="Kjaerboelling I."/>
            <person name="Rothschild-Mancinelli K."/>
            <person name="Lyhne E.K."/>
            <person name="Kogle M.E."/>
            <person name="Barry K."/>
            <person name="Clum A."/>
            <person name="Na H."/>
            <person name="Ledsgaard L."/>
            <person name="Lin J."/>
            <person name="Lipzen A."/>
            <person name="Kuo A."/>
            <person name="Riley R."/>
            <person name="Mondo S."/>
            <person name="Labutti K."/>
            <person name="Haridas S."/>
            <person name="Pangalinan J."/>
            <person name="Salamov A.A."/>
            <person name="Simmons B.A."/>
            <person name="Magnuson J.K."/>
            <person name="Chen J."/>
            <person name="Drula E."/>
            <person name="Henrissat B."/>
            <person name="Wiebenga A."/>
            <person name="Lubbers R.J."/>
            <person name="Gomes A.C."/>
            <person name="Makela M.R."/>
            <person name="Stajich J."/>
            <person name="Grigoriev I.V."/>
            <person name="Mortensen U.H."/>
            <person name="De Vries R.P."/>
            <person name="Baker S.E."/>
            <person name="Andersen M.R."/>
        </authorList>
    </citation>
    <scope>NUCLEOTIDE SEQUENCE [LARGE SCALE GENOMIC DNA]</scope>
    <source>
        <strain evidence="2 3">CBS 209.92</strain>
    </source>
</reference>
<gene>
    <name evidence="2" type="ORF">BJX66DRAFT_305435</name>
</gene>
<sequence>MATGEASEVSKCSPDDVGLFWSVGSSDKTDHGNGQIGCKGPTVTGAAGLEARCSICMRSFERVITWSEWRMHQIGPRWSSALTACHRMTDTAWLQWLFLVFVSCIRVWWPLDTAEYYHP</sequence>
<keyword evidence="1" id="KW-0472">Membrane</keyword>